<keyword evidence="3" id="KW-0418">Kinase</keyword>
<keyword evidence="2" id="KW-0547">Nucleotide-binding</keyword>
<accession>A0A2R8BG33</accession>
<evidence type="ECO:0000256" key="3">
    <source>
        <dbReference type="ARBA" id="ARBA00022777"/>
    </source>
</evidence>
<dbReference type="Gene3D" id="3.40.50.10240">
    <property type="entry name" value="Thiamin pyrophosphokinase, catalytic domain"/>
    <property type="match status" value="1"/>
</dbReference>
<keyword evidence="1" id="KW-0808">Transferase</keyword>
<dbReference type="GO" id="GO:0006772">
    <property type="term" value="P:thiamine metabolic process"/>
    <property type="evidence" value="ECO:0007669"/>
    <property type="project" value="UniProtKB-UniRule"/>
</dbReference>
<dbReference type="Pfam" id="PF04263">
    <property type="entry name" value="TPK_catalytic"/>
    <property type="match status" value="1"/>
</dbReference>
<evidence type="ECO:0000256" key="5">
    <source>
        <dbReference type="NCBIfam" id="TIGR01378"/>
    </source>
</evidence>
<dbReference type="SUPFAM" id="SSF63999">
    <property type="entry name" value="Thiamin pyrophosphokinase, catalytic domain"/>
    <property type="match status" value="1"/>
</dbReference>
<dbReference type="InterPro" id="IPR007371">
    <property type="entry name" value="TPK_catalytic"/>
</dbReference>
<dbReference type="PANTHER" id="PTHR41299">
    <property type="entry name" value="THIAMINE PYROPHOSPHOKINASE"/>
    <property type="match status" value="1"/>
</dbReference>
<reference evidence="7 8" key="1">
    <citation type="submission" date="2018-03" db="EMBL/GenBank/DDBJ databases">
        <authorList>
            <person name="Keele B.F."/>
        </authorList>
    </citation>
    <scope>NUCLEOTIDE SEQUENCE [LARGE SCALE GENOMIC DNA]</scope>
    <source>
        <strain evidence="7 8">CECT 8599</strain>
    </source>
</reference>
<gene>
    <name evidence="7" type="ORF">ASD8599_02658</name>
</gene>
<dbReference type="InterPro" id="IPR036759">
    <property type="entry name" value="TPK_catalytic_sf"/>
</dbReference>
<evidence type="ECO:0000259" key="6">
    <source>
        <dbReference type="Pfam" id="PF04263"/>
    </source>
</evidence>
<evidence type="ECO:0000256" key="4">
    <source>
        <dbReference type="ARBA" id="ARBA00022840"/>
    </source>
</evidence>
<feature type="domain" description="Thiamin pyrophosphokinase catalytic" evidence="6">
    <location>
        <begin position="15"/>
        <end position="109"/>
    </location>
</feature>
<evidence type="ECO:0000256" key="2">
    <source>
        <dbReference type="ARBA" id="ARBA00022741"/>
    </source>
</evidence>
<dbReference type="NCBIfam" id="TIGR01378">
    <property type="entry name" value="thi_PPkinase"/>
    <property type="match status" value="1"/>
</dbReference>
<dbReference type="PANTHER" id="PTHR41299:SF1">
    <property type="entry name" value="THIAMINE PYROPHOSPHOKINASE"/>
    <property type="match status" value="1"/>
</dbReference>
<dbReference type="RefSeq" id="WP_245926036.1">
    <property type="nucleotide sequence ID" value="NZ_OMOR01000001.1"/>
</dbReference>
<dbReference type="SUPFAM" id="SSF63862">
    <property type="entry name" value="Thiamin pyrophosphokinase, substrate-binding domain"/>
    <property type="match status" value="1"/>
</dbReference>
<dbReference type="GO" id="GO:0004788">
    <property type="term" value="F:thiamine diphosphokinase activity"/>
    <property type="evidence" value="ECO:0007669"/>
    <property type="project" value="UniProtKB-UniRule"/>
</dbReference>
<name>A0A2R8BG33_9RHOB</name>
<sequence>MLVGGGPVGASDLSQVLTIAPTIVAADGGAVPVIKAGLMPYAVTGDFDSLPKTLRDTLPDGLLHHTPDQNYTDFDKALRLIDAPVVVAVGCMGGRVDHQLAAFHTLVARCNHRCVLVGPEEVVFHCPKHIDLPTQVGDVVSLFPMARVTGRSDGLKWPIEGLDFAPDVFVGTSNRATGPSALHMDVPGMLVILPRRMLAQVTQGLADLPKPAQWPARAAQYTDPPQS</sequence>
<dbReference type="GO" id="GO:0016301">
    <property type="term" value="F:kinase activity"/>
    <property type="evidence" value="ECO:0007669"/>
    <property type="project" value="UniProtKB-KW"/>
</dbReference>
<evidence type="ECO:0000313" key="8">
    <source>
        <dbReference type="Proteomes" id="UP000244880"/>
    </source>
</evidence>
<evidence type="ECO:0000313" key="7">
    <source>
        <dbReference type="EMBL" id="SPH21908.1"/>
    </source>
</evidence>
<dbReference type="EC" id="2.7.6.2" evidence="5"/>
<dbReference type="Proteomes" id="UP000244880">
    <property type="component" value="Unassembled WGS sequence"/>
</dbReference>
<dbReference type="GO" id="GO:0009229">
    <property type="term" value="P:thiamine diphosphate biosynthetic process"/>
    <property type="evidence" value="ECO:0007669"/>
    <property type="project" value="InterPro"/>
</dbReference>
<dbReference type="CDD" id="cd07995">
    <property type="entry name" value="TPK"/>
    <property type="match status" value="1"/>
</dbReference>
<dbReference type="InterPro" id="IPR036371">
    <property type="entry name" value="TPK_B1-bd_sf"/>
</dbReference>
<evidence type="ECO:0000256" key="1">
    <source>
        <dbReference type="ARBA" id="ARBA00022679"/>
    </source>
</evidence>
<keyword evidence="8" id="KW-1185">Reference proteome</keyword>
<dbReference type="InterPro" id="IPR053149">
    <property type="entry name" value="TPK"/>
</dbReference>
<protein>
    <recommendedName>
        <fullName evidence="5">Thiamine diphosphokinase</fullName>
        <ecNumber evidence="5">2.7.6.2</ecNumber>
    </recommendedName>
</protein>
<dbReference type="InterPro" id="IPR006282">
    <property type="entry name" value="Thi_PPkinase"/>
</dbReference>
<dbReference type="EMBL" id="OMOR01000001">
    <property type="protein sequence ID" value="SPH21908.1"/>
    <property type="molecule type" value="Genomic_DNA"/>
</dbReference>
<keyword evidence="4" id="KW-0067">ATP-binding</keyword>
<organism evidence="7 8">
    <name type="scientific">Ascidiaceihabitans donghaensis</name>
    <dbReference type="NCBI Taxonomy" id="1510460"/>
    <lineage>
        <taxon>Bacteria</taxon>
        <taxon>Pseudomonadati</taxon>
        <taxon>Pseudomonadota</taxon>
        <taxon>Alphaproteobacteria</taxon>
        <taxon>Rhodobacterales</taxon>
        <taxon>Paracoccaceae</taxon>
        <taxon>Ascidiaceihabitans</taxon>
    </lineage>
</organism>
<dbReference type="AlphaFoldDB" id="A0A2R8BG33"/>
<dbReference type="GO" id="GO:0005524">
    <property type="term" value="F:ATP binding"/>
    <property type="evidence" value="ECO:0007669"/>
    <property type="project" value="UniProtKB-KW"/>
</dbReference>
<proteinExistence type="predicted"/>